<gene>
    <name evidence="2" type="ORF">LSAA_3623</name>
</gene>
<dbReference type="Pfam" id="PF05699">
    <property type="entry name" value="Dimer_Tnp_hAT"/>
    <property type="match status" value="1"/>
</dbReference>
<evidence type="ECO:0000313" key="2">
    <source>
        <dbReference type="EMBL" id="CAF2819418.1"/>
    </source>
</evidence>
<dbReference type="GO" id="GO:0046983">
    <property type="term" value="F:protein dimerization activity"/>
    <property type="evidence" value="ECO:0007669"/>
    <property type="project" value="InterPro"/>
</dbReference>
<dbReference type="InterPro" id="IPR008906">
    <property type="entry name" value="HATC_C_dom"/>
</dbReference>
<organism evidence="2 3">
    <name type="scientific">Lepeophtheirus salmonis</name>
    <name type="common">Salmon louse</name>
    <name type="synonym">Caligus salmonis</name>
    <dbReference type="NCBI Taxonomy" id="72036"/>
    <lineage>
        <taxon>Eukaryota</taxon>
        <taxon>Metazoa</taxon>
        <taxon>Ecdysozoa</taxon>
        <taxon>Arthropoda</taxon>
        <taxon>Crustacea</taxon>
        <taxon>Multicrustacea</taxon>
        <taxon>Hexanauplia</taxon>
        <taxon>Copepoda</taxon>
        <taxon>Siphonostomatoida</taxon>
        <taxon>Caligidae</taxon>
        <taxon>Lepeophtheirus</taxon>
    </lineage>
</organism>
<feature type="domain" description="HAT C-terminal dimerisation" evidence="1">
    <location>
        <begin position="114"/>
        <end position="164"/>
    </location>
</feature>
<dbReference type="AlphaFoldDB" id="A0A7R8CHK0"/>
<dbReference type="InterPro" id="IPR052958">
    <property type="entry name" value="IFN-induced_PKR_regulator"/>
</dbReference>
<sequence>MKSVFDQEDSIDLEFKEAKIPRRIKWKETTESYFRKTHFDVAINKIVLELESRFATDDTNITMDLIAIVNDSEVETCVIERVAKYYRLELEQLQSDHAIFQQFKLISPGVFRLMPELYKVIVILASMPISSCEAERSFSCLRRLKNHMRTTMDQERLSSLTLLNMDRVMVDKVLHEDMDSLIDTFVSRKERKNFFF</sequence>
<evidence type="ECO:0000259" key="1">
    <source>
        <dbReference type="Pfam" id="PF05699"/>
    </source>
</evidence>
<evidence type="ECO:0000313" key="3">
    <source>
        <dbReference type="Proteomes" id="UP000675881"/>
    </source>
</evidence>
<keyword evidence="3" id="KW-1185">Reference proteome</keyword>
<dbReference type="Proteomes" id="UP000675881">
    <property type="component" value="Chromosome 12"/>
</dbReference>
<protein>
    <submittedName>
        <fullName evidence="2">(salmon louse) hypothetical protein</fullName>
    </submittedName>
</protein>
<accession>A0A7R8CHK0</accession>
<proteinExistence type="predicted"/>
<dbReference type="PANTHER" id="PTHR46289:SF14">
    <property type="entry name" value="DUF4371 DOMAIN-CONTAINING PROTEIN"/>
    <property type="match status" value="1"/>
</dbReference>
<reference evidence="2" key="1">
    <citation type="submission" date="2021-02" db="EMBL/GenBank/DDBJ databases">
        <authorList>
            <person name="Bekaert M."/>
        </authorList>
    </citation>
    <scope>NUCLEOTIDE SEQUENCE</scope>
    <source>
        <strain evidence="2">IoA-00</strain>
    </source>
</reference>
<name>A0A7R8CHK0_LEPSM</name>
<dbReference type="EMBL" id="HG994591">
    <property type="protein sequence ID" value="CAF2819418.1"/>
    <property type="molecule type" value="Genomic_DNA"/>
</dbReference>
<dbReference type="PANTHER" id="PTHR46289">
    <property type="entry name" value="52 KDA REPRESSOR OF THE INHIBITOR OF THE PROTEIN KINASE-LIKE PROTEIN-RELATED"/>
    <property type="match status" value="1"/>
</dbReference>